<accession>A0ABV8LIV4</accession>
<proteinExistence type="predicted"/>
<evidence type="ECO:0000313" key="5">
    <source>
        <dbReference type="Proteomes" id="UP001595816"/>
    </source>
</evidence>
<dbReference type="InterPro" id="IPR025241">
    <property type="entry name" value="DUF4190"/>
</dbReference>
<dbReference type="EMBL" id="JBHSAY010000005">
    <property type="protein sequence ID" value="MFC4130257.1"/>
    <property type="molecule type" value="Genomic_DNA"/>
</dbReference>
<dbReference type="Proteomes" id="UP001595816">
    <property type="component" value="Unassembled WGS sequence"/>
</dbReference>
<evidence type="ECO:0000313" key="4">
    <source>
        <dbReference type="EMBL" id="MFC4130257.1"/>
    </source>
</evidence>
<feature type="compositionally biased region" description="Low complexity" evidence="1">
    <location>
        <begin position="34"/>
        <end position="57"/>
    </location>
</feature>
<organism evidence="4 5">
    <name type="scientific">Hamadaea flava</name>
    <dbReference type="NCBI Taxonomy" id="1742688"/>
    <lineage>
        <taxon>Bacteria</taxon>
        <taxon>Bacillati</taxon>
        <taxon>Actinomycetota</taxon>
        <taxon>Actinomycetes</taxon>
        <taxon>Micromonosporales</taxon>
        <taxon>Micromonosporaceae</taxon>
        <taxon>Hamadaea</taxon>
    </lineage>
</organism>
<feature type="transmembrane region" description="Helical" evidence="2">
    <location>
        <begin position="76"/>
        <end position="97"/>
    </location>
</feature>
<dbReference type="RefSeq" id="WP_253758226.1">
    <property type="nucleotide sequence ID" value="NZ_JAMZDZ010000001.1"/>
</dbReference>
<keyword evidence="5" id="KW-1185">Reference proteome</keyword>
<protein>
    <submittedName>
        <fullName evidence="4">DUF4190 domain-containing protein</fullName>
    </submittedName>
</protein>
<sequence>MTYPPAGNPDPYGQQPQQPDPYGQPQQPQPDPYNPYAAAPGSPAAPQYGQQPQQPYAAQPYSAQPYAAPPAATNTMAILSLVFAFVFAPLAIVFGHMAKKQIKQSGEGGDGLATAGLVMGYIFTGLGVLLCCIYGIIFVVAINEAGSSTY</sequence>
<feature type="compositionally biased region" description="Low complexity" evidence="1">
    <location>
        <begin position="9"/>
        <end position="26"/>
    </location>
</feature>
<comment type="caution">
    <text evidence="4">The sequence shown here is derived from an EMBL/GenBank/DDBJ whole genome shotgun (WGS) entry which is preliminary data.</text>
</comment>
<feature type="domain" description="DUF4190" evidence="3">
    <location>
        <begin position="77"/>
        <end position="130"/>
    </location>
</feature>
<keyword evidence="2" id="KW-0472">Membrane</keyword>
<evidence type="ECO:0000259" key="3">
    <source>
        <dbReference type="Pfam" id="PF13828"/>
    </source>
</evidence>
<evidence type="ECO:0000256" key="2">
    <source>
        <dbReference type="SAM" id="Phobius"/>
    </source>
</evidence>
<reference evidence="5" key="1">
    <citation type="journal article" date="2019" name="Int. J. Syst. Evol. Microbiol.">
        <title>The Global Catalogue of Microorganisms (GCM) 10K type strain sequencing project: providing services to taxonomists for standard genome sequencing and annotation.</title>
        <authorList>
            <consortium name="The Broad Institute Genomics Platform"/>
            <consortium name="The Broad Institute Genome Sequencing Center for Infectious Disease"/>
            <person name="Wu L."/>
            <person name="Ma J."/>
        </authorList>
    </citation>
    <scope>NUCLEOTIDE SEQUENCE [LARGE SCALE GENOMIC DNA]</scope>
    <source>
        <strain evidence="5">CGMCC 4.7289</strain>
    </source>
</reference>
<feature type="region of interest" description="Disordered" evidence="1">
    <location>
        <begin position="1"/>
        <end position="57"/>
    </location>
</feature>
<evidence type="ECO:0000256" key="1">
    <source>
        <dbReference type="SAM" id="MobiDB-lite"/>
    </source>
</evidence>
<name>A0ABV8LIV4_9ACTN</name>
<keyword evidence="2" id="KW-0812">Transmembrane</keyword>
<keyword evidence="2" id="KW-1133">Transmembrane helix</keyword>
<feature type="transmembrane region" description="Helical" evidence="2">
    <location>
        <begin position="118"/>
        <end position="142"/>
    </location>
</feature>
<gene>
    <name evidence="4" type="ORF">ACFOZ4_06530</name>
</gene>
<dbReference type="Pfam" id="PF13828">
    <property type="entry name" value="DUF4190"/>
    <property type="match status" value="1"/>
</dbReference>